<dbReference type="Pfam" id="PF04055">
    <property type="entry name" value="Radical_SAM"/>
    <property type="match status" value="1"/>
</dbReference>
<comment type="pathway">
    <text evidence="2">tRNA modification.</text>
</comment>
<dbReference type="AlphaFoldDB" id="A0A0S4KPU1"/>
<dbReference type="InterPro" id="IPR032432">
    <property type="entry name" value="Radical_SAM_C"/>
</dbReference>
<evidence type="ECO:0000256" key="11">
    <source>
        <dbReference type="ARBA" id="ARBA00023004"/>
    </source>
</evidence>
<dbReference type="VEuPathDB" id="TriTrypDB:BSAL_48515"/>
<keyword evidence="4" id="KW-0004">4Fe-4S</keyword>
<dbReference type="InterPro" id="IPR039661">
    <property type="entry name" value="ELP3"/>
</dbReference>
<dbReference type="SMART" id="SM00729">
    <property type="entry name" value="Elp3"/>
    <property type="match status" value="1"/>
</dbReference>
<evidence type="ECO:0000256" key="5">
    <source>
        <dbReference type="ARBA" id="ARBA00022555"/>
    </source>
</evidence>
<dbReference type="EMBL" id="CYKH01002252">
    <property type="protein sequence ID" value="CUI15580.1"/>
    <property type="molecule type" value="Genomic_DNA"/>
</dbReference>
<dbReference type="SFLD" id="SFLDF00344">
    <property type="entry name" value="ELP3-like"/>
    <property type="match status" value="1"/>
</dbReference>
<evidence type="ECO:0000256" key="4">
    <source>
        <dbReference type="ARBA" id="ARBA00022485"/>
    </source>
</evidence>
<dbReference type="SUPFAM" id="SSF55729">
    <property type="entry name" value="Acyl-CoA N-acyltransferases (Nat)"/>
    <property type="match status" value="1"/>
</dbReference>
<comment type="cofactor">
    <cofactor evidence="1">
        <name>[4Fe-4S] cluster</name>
        <dbReference type="ChEBI" id="CHEBI:49883"/>
    </cofactor>
</comment>
<keyword evidence="11" id="KW-0408">Iron</keyword>
<dbReference type="InterPro" id="IPR007197">
    <property type="entry name" value="rSAM"/>
</dbReference>
<gene>
    <name evidence="19" type="ORF">BSAL_48515</name>
</gene>
<keyword evidence="17" id="KW-0812">Transmembrane</keyword>
<dbReference type="FunFam" id="3.80.30.20:FF:000011">
    <property type="entry name" value="Elongator complex"/>
    <property type="match status" value="1"/>
</dbReference>
<dbReference type="InterPro" id="IPR016181">
    <property type="entry name" value="Acyl_CoA_acyltransferase"/>
</dbReference>
<keyword evidence="8" id="KW-0819">tRNA processing</keyword>
<evidence type="ECO:0000256" key="14">
    <source>
        <dbReference type="ARBA" id="ARBA00023315"/>
    </source>
</evidence>
<dbReference type="Pfam" id="PF16199">
    <property type="entry name" value="Radical_SAM_C"/>
    <property type="match status" value="1"/>
</dbReference>
<dbReference type="PANTHER" id="PTHR11135">
    <property type="entry name" value="HISTONE ACETYLTRANSFERASE-RELATED"/>
    <property type="match status" value="1"/>
</dbReference>
<evidence type="ECO:0000256" key="2">
    <source>
        <dbReference type="ARBA" id="ARBA00005217"/>
    </source>
</evidence>
<evidence type="ECO:0000256" key="12">
    <source>
        <dbReference type="ARBA" id="ARBA00023014"/>
    </source>
</evidence>
<keyword evidence="12" id="KW-0411">Iron-sulfur</keyword>
<evidence type="ECO:0000256" key="9">
    <source>
        <dbReference type="ARBA" id="ARBA00022723"/>
    </source>
</evidence>
<dbReference type="SFLD" id="SFLDG01086">
    <property type="entry name" value="elongater_protein-like"/>
    <property type="match status" value="1"/>
</dbReference>
<reference evidence="20" key="1">
    <citation type="submission" date="2015-09" db="EMBL/GenBank/DDBJ databases">
        <authorList>
            <consortium name="Pathogen Informatics"/>
        </authorList>
    </citation>
    <scope>NUCLEOTIDE SEQUENCE [LARGE SCALE GENOMIC DNA]</scope>
    <source>
        <strain evidence="20">Lake Konstanz</strain>
    </source>
</reference>
<feature type="transmembrane region" description="Helical" evidence="17">
    <location>
        <begin position="643"/>
        <end position="666"/>
    </location>
</feature>
<dbReference type="Gene3D" id="3.40.630.30">
    <property type="match status" value="1"/>
</dbReference>
<dbReference type="OMA" id="YLQADQW"/>
<evidence type="ECO:0000256" key="8">
    <source>
        <dbReference type="ARBA" id="ARBA00022694"/>
    </source>
</evidence>
<comment type="similarity">
    <text evidence="3">Belongs to the ELP3 family.</text>
</comment>
<evidence type="ECO:0000256" key="16">
    <source>
        <dbReference type="ARBA" id="ARBA00047372"/>
    </source>
</evidence>
<protein>
    <recommendedName>
        <fullName evidence="15">tRNA carboxymethyluridine synthase</fullName>
        <ecNumber evidence="15">2.3.1.311</ecNumber>
    </recommendedName>
</protein>
<evidence type="ECO:0000256" key="10">
    <source>
        <dbReference type="ARBA" id="ARBA00022884"/>
    </source>
</evidence>
<dbReference type="EC" id="2.3.1.311" evidence="15"/>
<keyword evidence="20" id="KW-1185">Reference proteome</keyword>
<sequence length="677" mass="76525">MSANDECDNWDDVEELTGPYQPNMEKVREKLKHIPTLEQLLQEEDPNVLSAEQLELAKQIIKELINVHQPQDEGELVKAFGRLRKKYKTDNKKSMLLAGYRLLLAEGTVVANPILDSYLVSKGTRSQSGVLVITVFTSAYPDGQKFSCKWNCYYCPNEPGQPRSYLLNEPGVRRANRLEFDAYAQFEDRVRSLVQIGHPADKVELLVLGGTWESYPESYRERFIRDLFYAANTMFDAAPRRPPQDLLSEQTINESALKCKIIGVTLETRPDTVDLPMMVKLRQYGCTRVQLGVQHTDQSILTVVNRQAFREDTVRALRLLKDSCFKVDIHLMPDLPGATPEVDKQMFDDVLYSEDLQADQWKVYPCQTTPFTVIHKWYEQGKYQPYGDENLMDVIVYLKKRVHPWIRLNRVIRDIPVEYVLAGIEKANLRQLIEQQMAKAGAKCQCIRCREVKGDKDVVKKLETAVVLERKYTANGGVEHFISVETPDEATLFGFLRLRLTTPEAETPFEELRGCALIRELHVYGHLTATTGEVRGAKAQHSGIGTRLLLEAERVAAHHGFQKIAVISGVGVRNYYRRKGYQLVDAHRGGFLIKSLEDVDGTADDDEENDDAVAQRFEDAGKARVVAAFRHKTSHSLTGGARLLLLPASTIAQVVLVLAFAALCVWNMAVMPSAIAV</sequence>
<keyword evidence="17" id="KW-1133">Transmembrane helix</keyword>
<dbReference type="InterPro" id="IPR006638">
    <property type="entry name" value="Elp3/MiaA/NifB-like_rSAM"/>
</dbReference>
<keyword evidence="10" id="KW-0694">RNA-binding</keyword>
<name>A0A0S4KPU1_BODSA</name>
<dbReference type="UniPathway" id="UPA00988"/>
<dbReference type="SUPFAM" id="SSF102114">
    <property type="entry name" value="Radical SAM enzymes"/>
    <property type="match status" value="1"/>
</dbReference>
<keyword evidence="6 19" id="KW-0808">Transferase</keyword>
<dbReference type="SFLD" id="SFLDS00029">
    <property type="entry name" value="Radical_SAM"/>
    <property type="match status" value="1"/>
</dbReference>
<keyword evidence="17" id="KW-0472">Membrane</keyword>
<evidence type="ECO:0000256" key="3">
    <source>
        <dbReference type="ARBA" id="ARBA00005494"/>
    </source>
</evidence>
<evidence type="ECO:0000256" key="1">
    <source>
        <dbReference type="ARBA" id="ARBA00001966"/>
    </source>
</evidence>
<dbReference type="GO" id="GO:0005737">
    <property type="term" value="C:cytoplasm"/>
    <property type="evidence" value="ECO:0007669"/>
    <property type="project" value="TreeGrafter"/>
</dbReference>
<dbReference type="OrthoDB" id="10265243at2759"/>
<dbReference type="GO" id="GO:0046872">
    <property type="term" value="F:metal ion binding"/>
    <property type="evidence" value="ECO:0007669"/>
    <property type="project" value="UniProtKB-KW"/>
</dbReference>
<dbReference type="GO" id="GO:0005634">
    <property type="term" value="C:nucleus"/>
    <property type="evidence" value="ECO:0007669"/>
    <property type="project" value="TreeGrafter"/>
</dbReference>
<keyword evidence="13" id="KW-0496">Mitochondrion</keyword>
<dbReference type="InterPro" id="IPR058240">
    <property type="entry name" value="rSAM_sf"/>
</dbReference>
<proteinExistence type="inferred from homology"/>
<accession>A0A0S4KPU1</accession>
<organism evidence="19 20">
    <name type="scientific">Bodo saltans</name>
    <name type="common">Flagellated protozoan</name>
    <dbReference type="NCBI Taxonomy" id="75058"/>
    <lineage>
        <taxon>Eukaryota</taxon>
        <taxon>Discoba</taxon>
        <taxon>Euglenozoa</taxon>
        <taxon>Kinetoplastea</taxon>
        <taxon>Metakinetoplastina</taxon>
        <taxon>Eubodonida</taxon>
        <taxon>Bodonidae</taxon>
        <taxon>Bodo</taxon>
    </lineage>
</organism>
<dbReference type="GO" id="GO:0051539">
    <property type="term" value="F:4 iron, 4 sulfur cluster binding"/>
    <property type="evidence" value="ECO:0007669"/>
    <property type="project" value="UniProtKB-KW"/>
</dbReference>
<evidence type="ECO:0000256" key="6">
    <source>
        <dbReference type="ARBA" id="ARBA00022679"/>
    </source>
</evidence>
<dbReference type="GO" id="GO:0106261">
    <property type="term" value="F:tRNA uridine(34) acetyltransferase activity"/>
    <property type="evidence" value="ECO:0007669"/>
    <property type="project" value="UniProtKB-EC"/>
</dbReference>
<dbReference type="GO" id="GO:0002926">
    <property type="term" value="P:tRNA wobble base 5-methoxycarbonylmethyl-2-thiouridinylation"/>
    <property type="evidence" value="ECO:0007669"/>
    <property type="project" value="TreeGrafter"/>
</dbReference>
<evidence type="ECO:0000259" key="18">
    <source>
        <dbReference type="SMART" id="SM00729"/>
    </source>
</evidence>
<dbReference type="Proteomes" id="UP000051952">
    <property type="component" value="Unassembled WGS sequence"/>
</dbReference>
<keyword evidence="14" id="KW-0012">Acyltransferase</keyword>
<evidence type="ECO:0000256" key="17">
    <source>
        <dbReference type="SAM" id="Phobius"/>
    </source>
</evidence>
<dbReference type="InterPro" id="IPR034687">
    <property type="entry name" value="ELP3-like"/>
</dbReference>
<evidence type="ECO:0000313" key="19">
    <source>
        <dbReference type="EMBL" id="CUI15580.1"/>
    </source>
</evidence>
<keyword evidence="7" id="KW-0949">S-adenosyl-L-methionine</keyword>
<feature type="domain" description="Elp3/MiaA/NifB-like radical SAM core" evidence="18">
    <location>
        <begin position="137"/>
        <end position="397"/>
    </location>
</feature>
<dbReference type="GO" id="GO:0000049">
    <property type="term" value="F:tRNA binding"/>
    <property type="evidence" value="ECO:0007669"/>
    <property type="project" value="UniProtKB-KW"/>
</dbReference>
<dbReference type="PANTHER" id="PTHR11135:SF2">
    <property type="entry name" value="ELONGATOR COMPLEX PROTEIN 3"/>
    <property type="match status" value="1"/>
</dbReference>
<keyword evidence="5" id="KW-0820">tRNA-binding</keyword>
<evidence type="ECO:0000256" key="7">
    <source>
        <dbReference type="ARBA" id="ARBA00022691"/>
    </source>
</evidence>
<evidence type="ECO:0000313" key="20">
    <source>
        <dbReference type="Proteomes" id="UP000051952"/>
    </source>
</evidence>
<evidence type="ECO:0000256" key="13">
    <source>
        <dbReference type="ARBA" id="ARBA00023128"/>
    </source>
</evidence>
<evidence type="ECO:0000256" key="15">
    <source>
        <dbReference type="ARBA" id="ARBA00044771"/>
    </source>
</evidence>
<dbReference type="GO" id="GO:0033588">
    <property type="term" value="C:elongator holoenzyme complex"/>
    <property type="evidence" value="ECO:0007669"/>
    <property type="project" value="TreeGrafter"/>
</dbReference>
<comment type="catalytic activity">
    <reaction evidence="16">
        <text>uridine(34) in tRNA + acetyl-CoA + S-adenosyl-L-methionine + H2O = 5-(carboxymethyl)uridine(34) in tRNA + 5'-deoxyadenosine + L-methionine + CoA + 2 H(+)</text>
        <dbReference type="Rhea" id="RHEA:61020"/>
        <dbReference type="Rhea" id="RHEA-COMP:10407"/>
        <dbReference type="Rhea" id="RHEA-COMP:11727"/>
        <dbReference type="ChEBI" id="CHEBI:15377"/>
        <dbReference type="ChEBI" id="CHEBI:15378"/>
        <dbReference type="ChEBI" id="CHEBI:17319"/>
        <dbReference type="ChEBI" id="CHEBI:57287"/>
        <dbReference type="ChEBI" id="CHEBI:57288"/>
        <dbReference type="ChEBI" id="CHEBI:57844"/>
        <dbReference type="ChEBI" id="CHEBI:59789"/>
        <dbReference type="ChEBI" id="CHEBI:65315"/>
        <dbReference type="ChEBI" id="CHEBI:74882"/>
        <dbReference type="EC" id="2.3.1.311"/>
    </reaction>
    <physiologicalReaction direction="left-to-right" evidence="16">
        <dbReference type="Rhea" id="RHEA:61021"/>
    </physiologicalReaction>
</comment>
<dbReference type="NCBIfam" id="TIGR01211">
    <property type="entry name" value="ELP3"/>
    <property type="match status" value="1"/>
</dbReference>
<keyword evidence="9" id="KW-0479">Metal-binding</keyword>